<accession>A0AAD7A2M7</accession>
<reference evidence="1" key="1">
    <citation type="submission" date="2023-03" db="EMBL/GenBank/DDBJ databases">
        <title>Massive genome expansion in bonnet fungi (Mycena s.s.) driven by repeated elements and novel gene families across ecological guilds.</title>
        <authorList>
            <consortium name="Lawrence Berkeley National Laboratory"/>
            <person name="Harder C.B."/>
            <person name="Miyauchi S."/>
            <person name="Viragh M."/>
            <person name="Kuo A."/>
            <person name="Thoen E."/>
            <person name="Andreopoulos B."/>
            <person name="Lu D."/>
            <person name="Skrede I."/>
            <person name="Drula E."/>
            <person name="Henrissat B."/>
            <person name="Morin E."/>
            <person name="Kohler A."/>
            <person name="Barry K."/>
            <person name="LaButti K."/>
            <person name="Morin E."/>
            <person name="Salamov A."/>
            <person name="Lipzen A."/>
            <person name="Mereny Z."/>
            <person name="Hegedus B."/>
            <person name="Baldrian P."/>
            <person name="Stursova M."/>
            <person name="Weitz H."/>
            <person name="Taylor A."/>
            <person name="Grigoriev I.V."/>
            <person name="Nagy L.G."/>
            <person name="Martin F."/>
            <person name="Kauserud H."/>
        </authorList>
    </citation>
    <scope>NUCLEOTIDE SEQUENCE</scope>
    <source>
        <strain evidence="1">CBHHK002</strain>
    </source>
</reference>
<evidence type="ECO:0000313" key="1">
    <source>
        <dbReference type="EMBL" id="KAJ7348338.1"/>
    </source>
</evidence>
<dbReference type="EMBL" id="JARIHO010000017">
    <property type="protein sequence ID" value="KAJ7348338.1"/>
    <property type="molecule type" value="Genomic_DNA"/>
</dbReference>
<comment type="caution">
    <text evidence="1">The sequence shown here is derived from an EMBL/GenBank/DDBJ whole genome shotgun (WGS) entry which is preliminary data.</text>
</comment>
<dbReference type="AlphaFoldDB" id="A0AAD7A2M7"/>
<gene>
    <name evidence="1" type="ORF">DFH08DRAFT_865805</name>
</gene>
<dbReference type="Proteomes" id="UP001218218">
    <property type="component" value="Unassembled WGS sequence"/>
</dbReference>
<keyword evidence="2" id="KW-1185">Reference proteome</keyword>
<sequence>MLTQRAESLAAMPEPRGIGFCGYLPGGKNCVIALLRHARLRSCDVWKCLKDSNAFTCECLGTLGSASLTVTAIFLGIRVFGSSRRMPARQLPSRSCQPTLTPNILQQIAAHNPPLALQIITPSNHLGLFDSNSRRRSFFSLQLEAYPPLFCIRGL</sequence>
<organism evidence="1 2">
    <name type="scientific">Mycena albidolilacea</name>
    <dbReference type="NCBI Taxonomy" id="1033008"/>
    <lineage>
        <taxon>Eukaryota</taxon>
        <taxon>Fungi</taxon>
        <taxon>Dikarya</taxon>
        <taxon>Basidiomycota</taxon>
        <taxon>Agaricomycotina</taxon>
        <taxon>Agaricomycetes</taxon>
        <taxon>Agaricomycetidae</taxon>
        <taxon>Agaricales</taxon>
        <taxon>Marasmiineae</taxon>
        <taxon>Mycenaceae</taxon>
        <taxon>Mycena</taxon>
    </lineage>
</organism>
<name>A0AAD7A2M7_9AGAR</name>
<evidence type="ECO:0000313" key="2">
    <source>
        <dbReference type="Proteomes" id="UP001218218"/>
    </source>
</evidence>
<protein>
    <submittedName>
        <fullName evidence="1">Uncharacterized protein</fullName>
    </submittedName>
</protein>
<proteinExistence type="predicted"/>